<evidence type="ECO:0000313" key="9">
    <source>
        <dbReference type="Proteomes" id="UP000036987"/>
    </source>
</evidence>
<keyword evidence="9" id="KW-1185">Reference proteome</keyword>
<reference evidence="9" key="1">
    <citation type="journal article" date="2016" name="Nature">
        <title>The genome of the seagrass Zostera marina reveals angiosperm adaptation to the sea.</title>
        <authorList>
            <person name="Olsen J.L."/>
            <person name="Rouze P."/>
            <person name="Verhelst B."/>
            <person name="Lin Y.-C."/>
            <person name="Bayer T."/>
            <person name="Collen J."/>
            <person name="Dattolo E."/>
            <person name="De Paoli E."/>
            <person name="Dittami S."/>
            <person name="Maumus F."/>
            <person name="Michel G."/>
            <person name="Kersting A."/>
            <person name="Lauritano C."/>
            <person name="Lohaus R."/>
            <person name="Toepel M."/>
            <person name="Tonon T."/>
            <person name="Vanneste K."/>
            <person name="Amirebrahimi M."/>
            <person name="Brakel J."/>
            <person name="Bostroem C."/>
            <person name="Chovatia M."/>
            <person name="Grimwood J."/>
            <person name="Jenkins J.W."/>
            <person name="Jueterbock A."/>
            <person name="Mraz A."/>
            <person name="Stam W.T."/>
            <person name="Tice H."/>
            <person name="Bornberg-Bauer E."/>
            <person name="Green P.J."/>
            <person name="Pearson G.A."/>
            <person name="Procaccini G."/>
            <person name="Duarte C.M."/>
            <person name="Schmutz J."/>
            <person name="Reusch T.B.H."/>
            <person name="Van de Peer Y."/>
        </authorList>
    </citation>
    <scope>NUCLEOTIDE SEQUENCE [LARGE SCALE GENOMIC DNA]</scope>
    <source>
        <strain evidence="9">cv. Finnish</strain>
    </source>
</reference>
<proteinExistence type="predicted"/>
<evidence type="ECO:0000256" key="2">
    <source>
        <dbReference type="ARBA" id="ARBA00022771"/>
    </source>
</evidence>
<dbReference type="GO" id="GO:0008270">
    <property type="term" value="F:zinc ion binding"/>
    <property type="evidence" value="ECO:0007669"/>
    <property type="project" value="UniProtKB-KW"/>
</dbReference>
<organism evidence="8 9">
    <name type="scientific">Zostera marina</name>
    <name type="common">Eelgrass</name>
    <dbReference type="NCBI Taxonomy" id="29655"/>
    <lineage>
        <taxon>Eukaryota</taxon>
        <taxon>Viridiplantae</taxon>
        <taxon>Streptophyta</taxon>
        <taxon>Embryophyta</taxon>
        <taxon>Tracheophyta</taxon>
        <taxon>Spermatophyta</taxon>
        <taxon>Magnoliopsida</taxon>
        <taxon>Liliopsida</taxon>
        <taxon>Zosteraceae</taxon>
        <taxon>Zostera</taxon>
    </lineage>
</organism>
<dbReference type="PANTHER" id="PTHR46632">
    <property type="entry name" value="E3 UBIQUITIN-PROTEIN LIGASE SINA-LIKE 4"/>
    <property type="match status" value="1"/>
</dbReference>
<accession>A0A0K9P548</accession>
<comment type="caution">
    <text evidence="8">The sequence shown here is derived from an EMBL/GenBank/DDBJ whole genome shotgun (WGS) entry which is preliminary data.</text>
</comment>
<keyword evidence="2 5" id="KW-0863">Zinc-finger</keyword>
<dbReference type="UniPathway" id="UPA00143"/>
<feature type="region of interest" description="Disordered" evidence="6">
    <location>
        <begin position="62"/>
        <end position="83"/>
    </location>
</feature>
<evidence type="ECO:0000313" key="8">
    <source>
        <dbReference type="EMBL" id="KMZ63325.1"/>
    </source>
</evidence>
<comment type="function">
    <text evidence="4">E3 ubiquitin-protein ligase that mediates ubiquitination and subsequent proteasomal degradation of target proteins. E3 ubiquitin ligases accept ubiquitin from an E2 ubiquitin-conjugating enzyme in the form of a thioester and then directly transfers the ubiquitin to targeted substrates. It probably triggers the ubiquitin-mediated degradation of different substrates.</text>
</comment>
<gene>
    <name evidence="8" type="ORF">ZOSMA_417G00010</name>
</gene>
<dbReference type="STRING" id="29655.A0A0K9P548"/>
<dbReference type="InterPro" id="IPR013010">
    <property type="entry name" value="Znf_SIAH"/>
</dbReference>
<feature type="domain" description="SIAH-type" evidence="7">
    <location>
        <begin position="196"/>
        <end position="254"/>
    </location>
</feature>
<evidence type="ECO:0000256" key="6">
    <source>
        <dbReference type="SAM" id="MobiDB-lite"/>
    </source>
</evidence>
<sequence>MCLFLIKFSKIISYIDLRVSFESFWVYRAVFRDEVKIGSSLSGTSKPEKEIASPCKRKCQELEGGDKGKKARPSIGTSKPEKEIASLGKRNCQEFEGAEKGKIGHSSPRTSKSEKKIVSLAIEGADKQPKEVLDCIIDSDLLDCMVCYEPLIGSIFQCKNGYIVCQTSCKKINRRCPTCKCTIGVRNLVLEHIINSIQVRCPYAMNGCAEVFSFCDRQSHAKNCHHAPLSCPFESCSFDGCNAELFNHIKDAHAYTEACTGEYVNLAIKIGKQNCLLGDDCSIYLIVVKKQSSAFCILVLCISSLTDYKIKLYGNGNSKLSFSGNVPTIKEIVDDHALSSLDNNMLVTYTMYDVDTHHIDLQIRFI</sequence>
<dbReference type="PROSITE" id="PS51081">
    <property type="entry name" value="ZF_SIAH"/>
    <property type="match status" value="1"/>
</dbReference>
<dbReference type="GO" id="GO:0016567">
    <property type="term" value="P:protein ubiquitination"/>
    <property type="evidence" value="ECO:0007669"/>
    <property type="project" value="UniProtKB-UniPathway"/>
</dbReference>
<dbReference type="PANTHER" id="PTHR46632:SF16">
    <property type="entry name" value="E3 UBIQUITIN-PROTEIN LIGASE SINA-LIKE 10"/>
    <property type="match status" value="1"/>
</dbReference>
<name>A0A0K9P548_ZOSMR</name>
<dbReference type="InterPro" id="IPR013083">
    <property type="entry name" value="Znf_RING/FYVE/PHD"/>
</dbReference>
<dbReference type="SUPFAM" id="SSF49599">
    <property type="entry name" value="TRAF domain-like"/>
    <property type="match status" value="1"/>
</dbReference>
<evidence type="ECO:0000256" key="4">
    <source>
        <dbReference type="ARBA" id="ARBA00024004"/>
    </source>
</evidence>
<dbReference type="Gene3D" id="3.30.40.10">
    <property type="entry name" value="Zinc/RING finger domain, C3HC4 (zinc finger)"/>
    <property type="match status" value="1"/>
</dbReference>
<keyword evidence="1" id="KW-0479">Metal-binding</keyword>
<evidence type="ECO:0000256" key="1">
    <source>
        <dbReference type="ARBA" id="ARBA00022723"/>
    </source>
</evidence>
<evidence type="ECO:0000256" key="5">
    <source>
        <dbReference type="PROSITE-ProRule" id="PRU00455"/>
    </source>
</evidence>
<evidence type="ECO:0000259" key="7">
    <source>
        <dbReference type="PROSITE" id="PS51081"/>
    </source>
</evidence>
<dbReference type="Pfam" id="PF21361">
    <property type="entry name" value="Sina_ZnF"/>
    <property type="match status" value="1"/>
</dbReference>
<dbReference type="OrthoDB" id="629501at2759"/>
<dbReference type="OMA" id="CDHINAE"/>
<protein>
    <recommendedName>
        <fullName evidence="7">SIAH-type domain-containing protein</fullName>
    </recommendedName>
</protein>
<dbReference type="InterPro" id="IPR044286">
    <property type="entry name" value="SINL_plant"/>
</dbReference>
<dbReference type="Proteomes" id="UP000036987">
    <property type="component" value="Unassembled WGS sequence"/>
</dbReference>
<dbReference type="AlphaFoldDB" id="A0A0K9P548"/>
<keyword evidence="3" id="KW-0862">Zinc</keyword>
<dbReference type="EMBL" id="LFYR01001250">
    <property type="protein sequence ID" value="KMZ63325.1"/>
    <property type="molecule type" value="Genomic_DNA"/>
</dbReference>
<evidence type="ECO:0000256" key="3">
    <source>
        <dbReference type="ARBA" id="ARBA00022833"/>
    </source>
</evidence>